<evidence type="ECO:0000313" key="2">
    <source>
        <dbReference type="EMBL" id="JAH40909.1"/>
    </source>
</evidence>
<feature type="signal peptide" evidence="1">
    <location>
        <begin position="1"/>
        <end position="22"/>
    </location>
</feature>
<evidence type="ECO:0000256" key="1">
    <source>
        <dbReference type="SAM" id="SignalP"/>
    </source>
</evidence>
<protein>
    <submittedName>
        <fullName evidence="2">Uncharacterized protein</fullName>
    </submittedName>
</protein>
<name>A0A0E9SHR8_ANGAN</name>
<sequence>MNNKLLFLLLYFVLSSLKIGGCEVICVKWVLNTVQTVQVDLNSLESSK</sequence>
<dbReference type="AlphaFoldDB" id="A0A0E9SHR8"/>
<reference evidence="2" key="1">
    <citation type="submission" date="2014-11" db="EMBL/GenBank/DDBJ databases">
        <authorList>
            <person name="Amaro Gonzalez C."/>
        </authorList>
    </citation>
    <scope>NUCLEOTIDE SEQUENCE</scope>
</reference>
<reference evidence="2" key="2">
    <citation type="journal article" date="2015" name="Fish Shellfish Immunol.">
        <title>Early steps in the European eel (Anguilla anguilla)-Vibrio vulnificus interaction in the gills: Role of the RtxA13 toxin.</title>
        <authorList>
            <person name="Callol A."/>
            <person name="Pajuelo D."/>
            <person name="Ebbesson L."/>
            <person name="Teles M."/>
            <person name="MacKenzie S."/>
            <person name="Amaro C."/>
        </authorList>
    </citation>
    <scope>NUCLEOTIDE SEQUENCE</scope>
</reference>
<dbReference type="EMBL" id="GBXM01067668">
    <property type="protein sequence ID" value="JAH40909.1"/>
    <property type="molecule type" value="Transcribed_RNA"/>
</dbReference>
<accession>A0A0E9SHR8</accession>
<keyword evidence="1" id="KW-0732">Signal</keyword>
<organism evidence="2">
    <name type="scientific">Anguilla anguilla</name>
    <name type="common">European freshwater eel</name>
    <name type="synonym">Muraena anguilla</name>
    <dbReference type="NCBI Taxonomy" id="7936"/>
    <lineage>
        <taxon>Eukaryota</taxon>
        <taxon>Metazoa</taxon>
        <taxon>Chordata</taxon>
        <taxon>Craniata</taxon>
        <taxon>Vertebrata</taxon>
        <taxon>Euteleostomi</taxon>
        <taxon>Actinopterygii</taxon>
        <taxon>Neopterygii</taxon>
        <taxon>Teleostei</taxon>
        <taxon>Anguilliformes</taxon>
        <taxon>Anguillidae</taxon>
        <taxon>Anguilla</taxon>
    </lineage>
</organism>
<proteinExistence type="predicted"/>
<feature type="chain" id="PRO_5002432185" evidence="1">
    <location>
        <begin position="23"/>
        <end position="48"/>
    </location>
</feature>